<keyword evidence="3" id="KW-0378">Hydrolase</keyword>
<comment type="similarity">
    <text evidence="1">Belongs to the sulfatase family.</text>
</comment>
<reference evidence="8" key="1">
    <citation type="submission" date="2017-06" db="EMBL/GenBank/DDBJ databases">
        <authorList>
            <person name="Varghese N."/>
            <person name="Submissions S."/>
        </authorList>
    </citation>
    <scope>NUCLEOTIDE SEQUENCE [LARGE SCALE GENOMIC DNA]</scope>
    <source>
        <strain evidence="8">LNB2</strain>
    </source>
</reference>
<name>A0A239G855_9SPHN</name>
<dbReference type="AlphaFoldDB" id="A0A239G855"/>
<evidence type="ECO:0000313" key="8">
    <source>
        <dbReference type="Proteomes" id="UP000198281"/>
    </source>
</evidence>
<evidence type="ECO:0000256" key="5">
    <source>
        <dbReference type="SAM" id="SignalP"/>
    </source>
</evidence>
<dbReference type="InterPro" id="IPR013320">
    <property type="entry name" value="ConA-like_dom_sf"/>
</dbReference>
<dbReference type="Gene3D" id="3.30.1120.10">
    <property type="match status" value="1"/>
</dbReference>
<dbReference type="PANTHER" id="PTHR42693">
    <property type="entry name" value="ARYLSULFATASE FAMILY MEMBER"/>
    <property type="match status" value="1"/>
</dbReference>
<evidence type="ECO:0000256" key="2">
    <source>
        <dbReference type="ARBA" id="ARBA00022723"/>
    </source>
</evidence>
<dbReference type="PANTHER" id="PTHR42693:SF43">
    <property type="entry name" value="BLL2667 PROTEIN"/>
    <property type="match status" value="1"/>
</dbReference>
<evidence type="ECO:0000256" key="4">
    <source>
        <dbReference type="ARBA" id="ARBA00022837"/>
    </source>
</evidence>
<evidence type="ECO:0000313" key="7">
    <source>
        <dbReference type="EMBL" id="SNS65536.1"/>
    </source>
</evidence>
<dbReference type="OrthoDB" id="9803751at2"/>
<dbReference type="GO" id="GO:0016787">
    <property type="term" value="F:hydrolase activity"/>
    <property type="evidence" value="ECO:0007669"/>
    <property type="project" value="UniProtKB-KW"/>
</dbReference>
<dbReference type="Gene3D" id="3.40.720.10">
    <property type="entry name" value="Alkaline Phosphatase, subunit A"/>
    <property type="match status" value="1"/>
</dbReference>
<evidence type="ECO:0000256" key="1">
    <source>
        <dbReference type="ARBA" id="ARBA00008779"/>
    </source>
</evidence>
<protein>
    <submittedName>
        <fullName evidence="7">Arylsulfatase</fullName>
    </submittedName>
</protein>
<evidence type="ECO:0000256" key="3">
    <source>
        <dbReference type="ARBA" id="ARBA00022801"/>
    </source>
</evidence>
<dbReference type="InterPro" id="IPR050738">
    <property type="entry name" value="Sulfatase"/>
</dbReference>
<dbReference type="SUPFAM" id="SSF49899">
    <property type="entry name" value="Concanavalin A-like lectins/glucanases"/>
    <property type="match status" value="1"/>
</dbReference>
<keyword evidence="2" id="KW-0479">Metal-binding</keyword>
<dbReference type="PROSITE" id="PS00523">
    <property type="entry name" value="SULFATASE_1"/>
    <property type="match status" value="1"/>
</dbReference>
<keyword evidence="5" id="KW-0732">Signal</keyword>
<dbReference type="InterPro" id="IPR024607">
    <property type="entry name" value="Sulfatase_CS"/>
</dbReference>
<dbReference type="RefSeq" id="WP_089219825.1">
    <property type="nucleotide sequence ID" value="NZ_FZOS01000011.1"/>
</dbReference>
<dbReference type="CDD" id="cd16025">
    <property type="entry name" value="PAS_like"/>
    <property type="match status" value="1"/>
</dbReference>
<dbReference type="GO" id="GO:0046872">
    <property type="term" value="F:metal ion binding"/>
    <property type="evidence" value="ECO:0007669"/>
    <property type="project" value="UniProtKB-KW"/>
</dbReference>
<accession>A0A239G855</accession>
<sequence>MRNGAWRGAALIGLMVGMAGAEPVVAAPASAPAADPWQRPAEAPRGAPNIILILLDDVGFGAPGAFGGPVATPVFDRLSGEGLRFNQFHTTSVCSPTRAALLTGRNQHRVNFAIASGSEVAQPGYNGIWPKSTASMADVLRRNGYSTAAFGKWHNTPNWEASPVGPFDRWPTGLGFEYFYGFMAGEADQWAPILYRNTAIAPTPDKPGYHFTTDIADDATGWIHTHQSLAPDKPYFLYFAPGATHAPHQVPREWIDKYRGRFDQGWDKLREEIFARQKKLGVVPADAKLTPRPAELPSWDSRTPDQKRLAARQMEVYAAFLAHTDHEIGRVVDAARKAPGGDNVMVIYIMGDNGASAEGGMDGSDHNLADIFYGFGAADVATQLARADQLGSDALDNHFAAPWAWATNAPFQWMKQVASHFGGTRNPMVISWPARITDRGALRPQFAHVVDIAPTIYDAVGIAPPAAVDGVAQKSIDGVSFATTLGGKAVTPAHRTQYFEMFGNRAIYRDGWIASARHSFPWQRTGRALSVEDDKWELYDLTRDFSQAVDLAAKYPARVEELKALFLSEAQRNDVLPMVTNIGFDTSKPSLEAGRTSFTFHRDGAPIPSLTGAPLLFGPHRITARITVPAGGADGTIVANGAREGGFALFVEGGRLVYQNNVGGRHWDEIRSNAPLAPGAHDIAFELTGQGAAARGRLSVDGAVVGETPIARVALPSYLGALCVGRTCGTPAARGYKAPFVYGGDIEEVRITRDPPARR</sequence>
<gene>
    <name evidence="7" type="ORF">SAMN06295912_11185</name>
</gene>
<organism evidence="7 8">
    <name type="scientific">Edaphosphingomonas laterariae</name>
    <dbReference type="NCBI Taxonomy" id="861865"/>
    <lineage>
        <taxon>Bacteria</taxon>
        <taxon>Pseudomonadati</taxon>
        <taxon>Pseudomonadota</taxon>
        <taxon>Alphaproteobacteria</taxon>
        <taxon>Sphingomonadales</taxon>
        <taxon>Rhizorhabdaceae</taxon>
        <taxon>Edaphosphingomonas</taxon>
    </lineage>
</organism>
<dbReference type="Pfam" id="PF00884">
    <property type="entry name" value="Sulfatase"/>
    <property type="match status" value="1"/>
</dbReference>
<dbReference type="EMBL" id="FZOS01000011">
    <property type="protein sequence ID" value="SNS65536.1"/>
    <property type="molecule type" value="Genomic_DNA"/>
</dbReference>
<dbReference type="InterPro" id="IPR000917">
    <property type="entry name" value="Sulfatase_N"/>
</dbReference>
<feature type="chain" id="PRO_5012082658" evidence="5">
    <location>
        <begin position="27"/>
        <end position="759"/>
    </location>
</feature>
<dbReference type="Proteomes" id="UP000198281">
    <property type="component" value="Unassembled WGS sequence"/>
</dbReference>
<keyword evidence="8" id="KW-1185">Reference proteome</keyword>
<feature type="domain" description="Sulfatase N-terminal" evidence="6">
    <location>
        <begin position="48"/>
        <end position="462"/>
    </location>
</feature>
<dbReference type="InterPro" id="IPR017850">
    <property type="entry name" value="Alkaline_phosphatase_core_sf"/>
</dbReference>
<feature type="signal peptide" evidence="5">
    <location>
        <begin position="1"/>
        <end position="26"/>
    </location>
</feature>
<proteinExistence type="inferred from homology"/>
<keyword evidence="4" id="KW-0106">Calcium</keyword>
<evidence type="ECO:0000259" key="6">
    <source>
        <dbReference type="Pfam" id="PF00884"/>
    </source>
</evidence>
<dbReference type="SUPFAM" id="SSF53649">
    <property type="entry name" value="Alkaline phosphatase-like"/>
    <property type="match status" value="1"/>
</dbReference>